<reference evidence="1" key="1">
    <citation type="submission" date="2018-05" db="EMBL/GenBank/DDBJ databases">
        <authorList>
            <person name="Lanie J.A."/>
            <person name="Ng W.-L."/>
            <person name="Kazmierczak K.M."/>
            <person name="Andrzejewski T.M."/>
            <person name="Davidsen T.M."/>
            <person name="Wayne K.J."/>
            <person name="Tettelin H."/>
            <person name="Glass J.I."/>
            <person name="Rusch D."/>
            <person name="Podicherti R."/>
            <person name="Tsui H.-C.T."/>
            <person name="Winkler M.E."/>
        </authorList>
    </citation>
    <scope>NUCLEOTIDE SEQUENCE</scope>
</reference>
<evidence type="ECO:0000313" key="1">
    <source>
        <dbReference type="EMBL" id="SVD60097.1"/>
    </source>
</evidence>
<dbReference type="Gene3D" id="2.40.160.60">
    <property type="entry name" value="Outer membrane protein transport protein (OMPP1/FadL/TodX)"/>
    <property type="match status" value="1"/>
</dbReference>
<proteinExistence type="predicted"/>
<dbReference type="AlphaFoldDB" id="A0A382WMK8"/>
<evidence type="ECO:0008006" key="2">
    <source>
        <dbReference type="Google" id="ProtNLM"/>
    </source>
</evidence>
<feature type="non-terminal residue" evidence="1">
    <location>
        <position position="133"/>
    </location>
</feature>
<protein>
    <recommendedName>
        <fullName evidence="2">PorV/PorQ family protein</fullName>
    </recommendedName>
</protein>
<gene>
    <name evidence="1" type="ORF">METZ01_LOCUS412951</name>
</gene>
<name>A0A382WMK8_9ZZZZ</name>
<sequence>MLRSLRPLITLWVVSAALPAVGASGFAGEFLAVGAGARGLALGNAYVATARDATAGYWNPAGLSGAVREVHLMHAERYAGLVDQDFVAATFDAPYTDGAAISLLRLGVEDIAFTTLPNPAAPLGPDNRPLVSS</sequence>
<accession>A0A382WMK8</accession>
<dbReference type="EMBL" id="UINC01161101">
    <property type="protein sequence ID" value="SVD60097.1"/>
    <property type="molecule type" value="Genomic_DNA"/>
</dbReference>
<organism evidence="1">
    <name type="scientific">marine metagenome</name>
    <dbReference type="NCBI Taxonomy" id="408172"/>
    <lineage>
        <taxon>unclassified sequences</taxon>
        <taxon>metagenomes</taxon>
        <taxon>ecological metagenomes</taxon>
    </lineage>
</organism>